<sequence>MSDLDDYGMPIERQATPPPFPPRVLARPDGEGRPTHRLAKAIQDATDGDPDKLQRLIDEVVEAASKVIERGSPLTRKLVTHTKNAYEFSVEILSNNKVEDPWTYAAVKEYGGKFIELRARISKGHGGGMVKASTVGGWYSCFVICISKYAHDPETGFKVGGRLLYREGYAAQLLDRVKNVIDTLKLDRHSSRNKTSCGLPEARLLIEWMLASSVFRGRIVKLQLTSVVIIALYTGLRPSSFCAGHKEDVALEKYMKMGDLKIWNRGDLRFDIELDVYNFKGHNASVIGNSVKYWLRGLSKAHNQLFDTSWIVVYAWIRGCLGHYPTLTDLLNTTDDELVITSPKAPFLLKPNMGGTHLTDEPWNSNGLSAAVVSSASKSGLENVSMGSFRRGAAKDLSSKCGNADAGLVLAHKDSHTVSTTFYSDAVANINLTGIRTGEATEHYRPGAETALQMHVRVGTAVSALAKMIAQVKEQPITGVKQQLEGAAGEKDRFIKEYQETYCEADESLSQATDKLAAGWTAYFDTMGRGSPLHRAVLGYKNTNIAILNTIKGHALYKAELKTRGFQKRVEAAEKNLRELNDKRNYVFQQVRKAGKRQGEKAWKTARAQGNRVQIGDKDAALDYLAQPSSLVTDASKVASSSRTSRPSVVSDHPADQIKSTTARSNLPWSKKTDKELEQQIIDLSIDEDLKDDDVTSSYREMRACKQVNLGGRDLNEEVISMTEGSLGEQTDERVEEWKDQAESEQLTMASAHDVRQYLMMLALDPILLDREIRAQIEKDGGKIYCQKCRPYHKSDKTLRSFSSISKLKEHMWKYHTDWAELIRKMTYKDRYMCPGACGRKRQFDTVDEVYEHCISDECVDQGAFVVMKAENDRVHQMRYEKQVQYEQEGGCARNRGARERRQFHYLANVTEQDFWEIADSYEIPRAQVRPYIELMVRNARFIGKTLL</sequence>
<feature type="compositionally biased region" description="Low complexity" evidence="2">
    <location>
        <begin position="635"/>
        <end position="651"/>
    </location>
</feature>
<dbReference type="AlphaFoldDB" id="A0A0B7FX99"/>
<reference evidence="3 4" key="1">
    <citation type="submission" date="2014-11" db="EMBL/GenBank/DDBJ databases">
        <authorList>
            <person name="Wibberg Daniel"/>
        </authorList>
    </citation>
    <scope>NUCLEOTIDE SEQUENCE [LARGE SCALE GENOMIC DNA]</scope>
    <source>
        <strain evidence="3">Rhizoctonia solani AG1-IB 7/3/14</strain>
    </source>
</reference>
<feature type="coiled-coil region" evidence="1">
    <location>
        <begin position="563"/>
        <end position="590"/>
    </location>
</feature>
<feature type="compositionally biased region" description="Polar residues" evidence="2">
    <location>
        <begin position="658"/>
        <end position="668"/>
    </location>
</feature>
<dbReference type="OrthoDB" id="3253465at2759"/>
<evidence type="ECO:0000313" key="3">
    <source>
        <dbReference type="EMBL" id="CEL61499.1"/>
    </source>
</evidence>
<name>A0A0B7FX99_THACB</name>
<evidence type="ECO:0000256" key="2">
    <source>
        <dbReference type="SAM" id="MobiDB-lite"/>
    </source>
</evidence>
<protein>
    <submittedName>
        <fullName evidence="3">Uncharacterized protein</fullName>
    </submittedName>
</protein>
<keyword evidence="1" id="KW-0175">Coiled coil</keyword>
<accession>A0A0B7FX99</accession>
<feature type="region of interest" description="Disordered" evidence="2">
    <location>
        <begin position="635"/>
        <end position="671"/>
    </location>
</feature>
<proteinExistence type="predicted"/>
<evidence type="ECO:0000256" key="1">
    <source>
        <dbReference type="SAM" id="Coils"/>
    </source>
</evidence>
<keyword evidence="4" id="KW-1185">Reference proteome</keyword>
<gene>
    <name evidence="3" type="ORF">RSOLAG1IB_10071</name>
</gene>
<feature type="region of interest" description="Disordered" evidence="2">
    <location>
        <begin position="1"/>
        <end position="34"/>
    </location>
</feature>
<evidence type="ECO:0000313" key="4">
    <source>
        <dbReference type="Proteomes" id="UP000059188"/>
    </source>
</evidence>
<dbReference type="EMBL" id="LN679157">
    <property type="protein sequence ID" value="CEL61499.1"/>
    <property type="molecule type" value="Genomic_DNA"/>
</dbReference>
<organism evidence="3 4">
    <name type="scientific">Thanatephorus cucumeris (strain AG1-IB / isolate 7/3/14)</name>
    <name type="common">Lettuce bottom rot fungus</name>
    <name type="synonym">Rhizoctonia solani</name>
    <dbReference type="NCBI Taxonomy" id="1108050"/>
    <lineage>
        <taxon>Eukaryota</taxon>
        <taxon>Fungi</taxon>
        <taxon>Dikarya</taxon>
        <taxon>Basidiomycota</taxon>
        <taxon>Agaricomycotina</taxon>
        <taxon>Agaricomycetes</taxon>
        <taxon>Cantharellales</taxon>
        <taxon>Ceratobasidiaceae</taxon>
        <taxon>Rhizoctonia</taxon>
        <taxon>Rhizoctonia solani AG-1</taxon>
    </lineage>
</organism>
<dbReference type="Proteomes" id="UP000059188">
    <property type="component" value="Unassembled WGS sequence"/>
</dbReference>